<evidence type="ECO:0000313" key="3">
    <source>
        <dbReference type="Proteomes" id="UP000017836"/>
    </source>
</evidence>
<dbReference type="GO" id="GO:0003723">
    <property type="term" value="F:RNA binding"/>
    <property type="evidence" value="ECO:0007669"/>
    <property type="project" value="InterPro"/>
</dbReference>
<protein>
    <recommendedName>
        <fullName evidence="4">Pentatricopeptide repeat-containing protein</fullName>
    </recommendedName>
</protein>
<dbReference type="GO" id="GO:0009451">
    <property type="term" value="P:RNA modification"/>
    <property type="evidence" value="ECO:0007669"/>
    <property type="project" value="InterPro"/>
</dbReference>
<dbReference type="Proteomes" id="UP000017836">
    <property type="component" value="Unassembled WGS sequence"/>
</dbReference>
<dbReference type="Gramene" id="ERN07591">
    <property type="protein sequence ID" value="ERN07591"/>
    <property type="gene ID" value="AMTR_s00157p00053920"/>
</dbReference>
<accession>W1PIX2</accession>
<dbReference type="AlphaFoldDB" id="W1PIX2"/>
<dbReference type="EMBL" id="KI393724">
    <property type="protein sequence ID" value="ERN07591.1"/>
    <property type="molecule type" value="Genomic_DNA"/>
</dbReference>
<dbReference type="PANTHER" id="PTHR47926:SF454">
    <property type="entry name" value="REPEAT-CONTAINING PROTEIN, PUTATIVE-RELATED"/>
    <property type="match status" value="1"/>
</dbReference>
<dbReference type="Gene3D" id="1.25.40.10">
    <property type="entry name" value="Tetratricopeptide repeat domain"/>
    <property type="match status" value="1"/>
</dbReference>
<dbReference type="InterPro" id="IPR011990">
    <property type="entry name" value="TPR-like_helical_dom_sf"/>
</dbReference>
<dbReference type="HOGENOM" id="CLU_002706_0_0_1"/>
<gene>
    <name evidence="2" type="ORF">AMTR_s00157p00053920</name>
</gene>
<keyword evidence="1" id="KW-0677">Repeat</keyword>
<dbReference type="InterPro" id="IPR002885">
    <property type="entry name" value="PPR_rpt"/>
</dbReference>
<organism evidence="2 3">
    <name type="scientific">Amborella trichopoda</name>
    <dbReference type="NCBI Taxonomy" id="13333"/>
    <lineage>
        <taxon>Eukaryota</taxon>
        <taxon>Viridiplantae</taxon>
        <taxon>Streptophyta</taxon>
        <taxon>Embryophyta</taxon>
        <taxon>Tracheophyta</taxon>
        <taxon>Spermatophyta</taxon>
        <taxon>Magnoliopsida</taxon>
        <taxon>Amborellales</taxon>
        <taxon>Amborellaceae</taxon>
        <taxon>Amborella</taxon>
    </lineage>
</organism>
<proteinExistence type="predicted"/>
<keyword evidence="3" id="KW-1185">Reference proteome</keyword>
<sequence>MDERDLITWDTMIAGYSNNGFSRDVVILFRDLLNSNKRCNLATLIVVLSYCECLESLAFGRLMHYWEIKSGFSQNVAAQNATVFMYINCGDLESGLSVFEDIFVREVVSWNMVIVGCAQIGFCKETLETFDQMLLVPVNLDPITIVSVYTTCGELKLLNRGIWVHGSYKIERHVPVLDSLRSINENQSLLEYFDDTIVMTTQLAGN</sequence>
<evidence type="ECO:0008006" key="4">
    <source>
        <dbReference type="Google" id="ProtNLM"/>
    </source>
</evidence>
<dbReference type="Pfam" id="PF01535">
    <property type="entry name" value="PPR"/>
    <property type="match status" value="2"/>
</dbReference>
<evidence type="ECO:0000313" key="2">
    <source>
        <dbReference type="EMBL" id="ERN07591.1"/>
    </source>
</evidence>
<dbReference type="eggNOG" id="KOG4197">
    <property type="taxonomic scope" value="Eukaryota"/>
</dbReference>
<reference evidence="3" key="1">
    <citation type="journal article" date="2013" name="Science">
        <title>The Amborella genome and the evolution of flowering plants.</title>
        <authorList>
            <consortium name="Amborella Genome Project"/>
        </authorList>
    </citation>
    <scope>NUCLEOTIDE SEQUENCE [LARGE SCALE GENOMIC DNA]</scope>
</reference>
<name>W1PIX2_AMBTC</name>
<dbReference type="InterPro" id="IPR046960">
    <property type="entry name" value="PPR_At4g14850-like_plant"/>
</dbReference>
<dbReference type="PANTHER" id="PTHR47926">
    <property type="entry name" value="PENTATRICOPEPTIDE REPEAT-CONTAINING PROTEIN"/>
    <property type="match status" value="1"/>
</dbReference>
<evidence type="ECO:0000256" key="1">
    <source>
        <dbReference type="ARBA" id="ARBA00022737"/>
    </source>
</evidence>